<dbReference type="Proteomes" id="UP001200110">
    <property type="component" value="Unassembled WGS sequence"/>
</dbReference>
<dbReference type="InterPro" id="IPR050172">
    <property type="entry name" value="SsuD_RutA_monooxygenase"/>
</dbReference>
<dbReference type="PANTHER" id="PTHR42847">
    <property type="entry name" value="ALKANESULFONATE MONOOXYGENASE"/>
    <property type="match status" value="1"/>
</dbReference>
<organism evidence="6 7">
    <name type="scientific">Gordonia liuliyuniae</name>
    <dbReference type="NCBI Taxonomy" id="2911517"/>
    <lineage>
        <taxon>Bacteria</taxon>
        <taxon>Bacillati</taxon>
        <taxon>Actinomycetota</taxon>
        <taxon>Actinomycetes</taxon>
        <taxon>Mycobacteriales</taxon>
        <taxon>Gordoniaceae</taxon>
        <taxon>Gordonia</taxon>
    </lineage>
</organism>
<feature type="domain" description="Luciferase-like" evidence="5">
    <location>
        <begin position="13"/>
        <end position="272"/>
    </location>
</feature>
<dbReference type="GO" id="GO:0016491">
    <property type="term" value="F:oxidoreductase activity"/>
    <property type="evidence" value="ECO:0007669"/>
    <property type="project" value="UniProtKB-KW"/>
</dbReference>
<dbReference type="Pfam" id="PF00296">
    <property type="entry name" value="Bac_luciferase"/>
    <property type="match status" value="1"/>
</dbReference>
<evidence type="ECO:0000259" key="5">
    <source>
        <dbReference type="Pfam" id="PF00296"/>
    </source>
</evidence>
<reference evidence="6 7" key="1">
    <citation type="submission" date="2022-01" db="EMBL/GenBank/DDBJ databases">
        <authorList>
            <person name="Huang Y."/>
        </authorList>
    </citation>
    <scope>NUCLEOTIDE SEQUENCE [LARGE SCALE GENOMIC DNA]</scope>
    <source>
        <strain evidence="6 7">HY366</strain>
    </source>
</reference>
<gene>
    <name evidence="6" type="ORF">L5G33_11760</name>
</gene>
<dbReference type="InterPro" id="IPR036661">
    <property type="entry name" value="Luciferase-like_sf"/>
</dbReference>
<dbReference type="EC" id="1.-.-.-" evidence="6"/>
<evidence type="ECO:0000256" key="3">
    <source>
        <dbReference type="ARBA" id="ARBA00023002"/>
    </source>
</evidence>
<keyword evidence="4" id="KW-0503">Monooxygenase</keyword>
<keyword evidence="3 6" id="KW-0560">Oxidoreductase</keyword>
<dbReference type="InterPro" id="IPR019921">
    <property type="entry name" value="Lucif-like_OxRdtase_Rv2161c"/>
</dbReference>
<dbReference type="SUPFAM" id="SSF51679">
    <property type="entry name" value="Bacterial luciferase-like"/>
    <property type="match status" value="1"/>
</dbReference>
<keyword evidence="7" id="KW-1185">Reference proteome</keyword>
<keyword evidence="1" id="KW-0285">Flavoprotein</keyword>
<dbReference type="InterPro" id="IPR011251">
    <property type="entry name" value="Luciferase-like_dom"/>
</dbReference>
<protein>
    <submittedName>
        <fullName evidence="6">TIGR03619 family F420-dependent LLM class oxidoreductase</fullName>
        <ecNumber evidence="6">1.-.-.-</ecNumber>
    </submittedName>
</protein>
<keyword evidence="2" id="KW-0288">FMN</keyword>
<evidence type="ECO:0000313" key="7">
    <source>
        <dbReference type="Proteomes" id="UP001200110"/>
    </source>
</evidence>
<dbReference type="RefSeq" id="WP_236998371.1">
    <property type="nucleotide sequence ID" value="NZ_JAKKOR010000008.1"/>
</dbReference>
<evidence type="ECO:0000256" key="4">
    <source>
        <dbReference type="ARBA" id="ARBA00023033"/>
    </source>
</evidence>
<dbReference type="Gene3D" id="3.20.20.30">
    <property type="entry name" value="Luciferase-like domain"/>
    <property type="match status" value="1"/>
</dbReference>
<dbReference type="PANTHER" id="PTHR42847:SF4">
    <property type="entry name" value="ALKANESULFONATE MONOOXYGENASE-RELATED"/>
    <property type="match status" value="1"/>
</dbReference>
<proteinExistence type="predicted"/>
<name>A0ABS9IUF8_9ACTN</name>
<evidence type="ECO:0000256" key="1">
    <source>
        <dbReference type="ARBA" id="ARBA00022630"/>
    </source>
</evidence>
<dbReference type="NCBIfam" id="TIGR03619">
    <property type="entry name" value="F420_Rv2161c"/>
    <property type="match status" value="1"/>
</dbReference>
<accession>A0ABS9IUF8</accession>
<comment type="caution">
    <text evidence="6">The sequence shown here is derived from an EMBL/GenBank/DDBJ whole genome shotgun (WGS) entry which is preliminary data.</text>
</comment>
<evidence type="ECO:0000313" key="6">
    <source>
        <dbReference type="EMBL" id="MCF8589135.1"/>
    </source>
</evidence>
<sequence length="316" mass="33486">MKFTLEYPSGAPGSHTSVSTGAALAHISRRAEICGFDAVALSDHPAPSAKWYRNGGHDTFEPVVALAYAAAATTSLKLMTNLFILPARNPYLTAKEFTTLDTLSGGRLIAGVGAGYLRSEFSALGVDFARRPELFDEALSALRSIWRDPSAPVVGADFAAIGDMHLQRPVQNPHPPLWIGGNSVAARRRVVTFGSGWCPVIADVGVSAAIRTDVIDGVAAFATAVDALADELAAAGRSLSEIDIQVEAPHVDVSDDESVARWQVEVDRLRAAGATSLCVHADSRSPAAAEEFIDGYQELIVRARPAPSRPIGMKEK</sequence>
<evidence type="ECO:0000256" key="2">
    <source>
        <dbReference type="ARBA" id="ARBA00022643"/>
    </source>
</evidence>
<dbReference type="EMBL" id="JAKKOR010000008">
    <property type="protein sequence ID" value="MCF8589135.1"/>
    <property type="molecule type" value="Genomic_DNA"/>
</dbReference>